<accession>A0A0N8GKW3</accession>
<dbReference type="Pfam" id="PF00465">
    <property type="entry name" value="Fe-ADH"/>
    <property type="match status" value="1"/>
</dbReference>
<dbReference type="Proteomes" id="UP000050514">
    <property type="component" value="Unassembled WGS sequence"/>
</dbReference>
<evidence type="ECO:0000256" key="1">
    <source>
        <dbReference type="ARBA" id="ARBA00023002"/>
    </source>
</evidence>
<dbReference type="InterPro" id="IPR056798">
    <property type="entry name" value="ADH_Fe_C"/>
</dbReference>
<dbReference type="FunFam" id="3.40.50.1970:FF:000003">
    <property type="entry name" value="Alcohol dehydrogenase, iron-containing"/>
    <property type="match status" value="1"/>
</dbReference>
<feature type="coiled-coil region" evidence="2">
    <location>
        <begin position="306"/>
        <end position="353"/>
    </location>
</feature>
<evidence type="ECO:0000313" key="5">
    <source>
        <dbReference type="EMBL" id="KPL70818.1"/>
    </source>
</evidence>
<evidence type="ECO:0000259" key="4">
    <source>
        <dbReference type="Pfam" id="PF25137"/>
    </source>
</evidence>
<dbReference type="InterPro" id="IPR018211">
    <property type="entry name" value="ADH_Fe_CS"/>
</dbReference>
<evidence type="ECO:0000259" key="3">
    <source>
        <dbReference type="Pfam" id="PF00465"/>
    </source>
</evidence>
<dbReference type="RefSeq" id="WP_061916975.1">
    <property type="nucleotide sequence ID" value="NZ_DF967971.1"/>
</dbReference>
<organism evidence="5 6">
    <name type="scientific">Bellilinea caldifistulae</name>
    <dbReference type="NCBI Taxonomy" id="360411"/>
    <lineage>
        <taxon>Bacteria</taxon>
        <taxon>Bacillati</taxon>
        <taxon>Chloroflexota</taxon>
        <taxon>Anaerolineae</taxon>
        <taxon>Anaerolineales</taxon>
        <taxon>Anaerolineaceae</taxon>
        <taxon>Bellilinea</taxon>
    </lineage>
</organism>
<evidence type="ECO:0000256" key="2">
    <source>
        <dbReference type="SAM" id="Coils"/>
    </source>
</evidence>
<dbReference type="STRING" id="360411.AC812_16905"/>
<dbReference type="PANTHER" id="PTHR11496">
    <property type="entry name" value="ALCOHOL DEHYDROGENASE"/>
    <property type="match status" value="1"/>
</dbReference>
<dbReference type="PANTHER" id="PTHR11496:SF83">
    <property type="entry name" value="HYDROXYACID-OXOACID TRANSHYDROGENASE, MITOCHONDRIAL"/>
    <property type="match status" value="1"/>
</dbReference>
<dbReference type="PATRIC" id="fig|360411.5.peg.1175"/>
<keyword evidence="2" id="KW-0175">Coiled coil</keyword>
<dbReference type="Gene3D" id="1.20.1090.10">
    <property type="entry name" value="Dehydroquinate synthase-like - alpha domain"/>
    <property type="match status" value="1"/>
</dbReference>
<name>A0A0N8GKW3_9CHLR</name>
<evidence type="ECO:0000313" key="6">
    <source>
        <dbReference type="Proteomes" id="UP000050514"/>
    </source>
</evidence>
<feature type="domain" description="Fe-containing alcohol dehydrogenase-like C-terminal" evidence="4">
    <location>
        <begin position="184"/>
        <end position="372"/>
    </location>
</feature>
<protein>
    <submittedName>
        <fullName evidence="5">NADH-ubiquinone oxidoreductase subunit 6</fullName>
    </submittedName>
</protein>
<dbReference type="InterPro" id="IPR001670">
    <property type="entry name" value="ADH_Fe/GldA"/>
</dbReference>
<dbReference type="InterPro" id="IPR039697">
    <property type="entry name" value="Alcohol_dehydrogenase_Fe"/>
</dbReference>
<dbReference type="Gene3D" id="3.40.50.1970">
    <property type="match status" value="1"/>
</dbReference>
<dbReference type="EMBL" id="LGHJ01000029">
    <property type="protein sequence ID" value="KPL70818.1"/>
    <property type="molecule type" value="Genomic_DNA"/>
</dbReference>
<feature type="domain" description="Alcohol dehydrogenase iron-type/glycerol dehydrogenase GldA" evidence="3">
    <location>
        <begin position="9"/>
        <end position="172"/>
    </location>
</feature>
<dbReference type="GO" id="GO:0046872">
    <property type="term" value="F:metal ion binding"/>
    <property type="evidence" value="ECO:0007669"/>
    <property type="project" value="InterPro"/>
</dbReference>
<dbReference type="PROSITE" id="PS00913">
    <property type="entry name" value="ADH_IRON_1"/>
    <property type="match status" value="1"/>
</dbReference>
<gene>
    <name evidence="5" type="ORF">AC812_16905</name>
</gene>
<sequence length="387" mass="42710">MWYFSSPLIVFGEDALSHLASLTGSKAMIVSDVTLNRLGLVQLVFEQLKNTGMQMDIFDEVQPDPDLETVKRGAQRMFDFQPDWIIAIGGGSVIDAAKGMWVLYARPDVQPDAINPIEFYGLRQKARLVAIPTTSGTGAEVTWAVVLSDHQSRRKLGLGSREVVPDIAIIDPQLIRDLPARISADTGLDALTHAIEGFTSTYHNDFTDGLCVYAAKMVFEYLPRAYFGDQAAREKMHYAATIARLGFGNSMAALAHGLGHALGAVFHVPHGRAVSLFLPYTIEFCANSPEGGTRYLELSRFIGLPAENEKQAAAILASRVRKLEEDLNQPLCIADLGIDRAALEAEMELLVENALNDTQTIMSTRIPDDQELRWLFQYAFEGKTIDF</sequence>
<dbReference type="GO" id="GO:0004022">
    <property type="term" value="F:alcohol dehydrogenase (NAD+) activity"/>
    <property type="evidence" value="ECO:0007669"/>
    <property type="project" value="UniProtKB-ARBA"/>
</dbReference>
<dbReference type="CDD" id="cd14862">
    <property type="entry name" value="Fe-ADH-like"/>
    <property type="match status" value="1"/>
</dbReference>
<keyword evidence="1" id="KW-0560">Oxidoreductase</keyword>
<dbReference type="AlphaFoldDB" id="A0A0N8GKW3"/>
<dbReference type="SUPFAM" id="SSF56796">
    <property type="entry name" value="Dehydroquinate synthase-like"/>
    <property type="match status" value="1"/>
</dbReference>
<dbReference type="Pfam" id="PF25137">
    <property type="entry name" value="ADH_Fe_C"/>
    <property type="match status" value="1"/>
</dbReference>
<dbReference type="OrthoDB" id="9815791at2"/>
<comment type="caution">
    <text evidence="5">The sequence shown here is derived from an EMBL/GenBank/DDBJ whole genome shotgun (WGS) entry which is preliminary data.</text>
</comment>
<reference evidence="5 6" key="1">
    <citation type="submission" date="2015-07" db="EMBL/GenBank/DDBJ databases">
        <title>Draft genome of Bellilinea caldifistulae DSM 17877.</title>
        <authorList>
            <person name="Hemp J."/>
            <person name="Ward L.M."/>
            <person name="Pace L.A."/>
            <person name="Fischer W.W."/>
        </authorList>
    </citation>
    <scope>NUCLEOTIDE SEQUENCE [LARGE SCALE GENOMIC DNA]</scope>
    <source>
        <strain evidence="5 6">GOMI-1</strain>
    </source>
</reference>
<proteinExistence type="predicted"/>
<keyword evidence="5" id="KW-0830">Ubiquinone</keyword>
<keyword evidence="6" id="KW-1185">Reference proteome</keyword>